<gene>
    <name evidence="1" type="ORF">SAMN05444354_105262</name>
</gene>
<dbReference type="AlphaFoldDB" id="A0A1H7PEY8"/>
<protein>
    <submittedName>
        <fullName evidence="1">Uncharacterized protein</fullName>
    </submittedName>
</protein>
<reference evidence="2" key="1">
    <citation type="submission" date="2016-10" db="EMBL/GenBank/DDBJ databases">
        <authorList>
            <person name="Varghese N."/>
            <person name="Submissions S."/>
        </authorList>
    </citation>
    <scope>NUCLEOTIDE SEQUENCE [LARGE SCALE GENOMIC DNA]</scope>
    <source>
        <strain evidence="2">DSM 17044</strain>
    </source>
</reference>
<evidence type="ECO:0000313" key="1">
    <source>
        <dbReference type="EMBL" id="SEL34008.1"/>
    </source>
</evidence>
<keyword evidence="2" id="KW-1185">Reference proteome</keyword>
<proteinExistence type="predicted"/>
<accession>A0A1H7PEY8</accession>
<dbReference type="EMBL" id="FOAP01000005">
    <property type="protein sequence ID" value="SEL34008.1"/>
    <property type="molecule type" value="Genomic_DNA"/>
</dbReference>
<dbReference type="Proteomes" id="UP000182719">
    <property type="component" value="Unassembled WGS sequence"/>
</dbReference>
<name>A0A1H7PEY8_STIAU</name>
<sequence>MVVSVEGRAVSSVEVFLQTLEPTGKPVVVQLLREGVPRELRLHRAFWKDYAVSADGPSVLGPWARPRR</sequence>
<evidence type="ECO:0000313" key="2">
    <source>
        <dbReference type="Proteomes" id="UP000182719"/>
    </source>
</evidence>
<organism evidence="1 2">
    <name type="scientific">Stigmatella aurantiaca</name>
    <dbReference type="NCBI Taxonomy" id="41"/>
    <lineage>
        <taxon>Bacteria</taxon>
        <taxon>Pseudomonadati</taxon>
        <taxon>Myxococcota</taxon>
        <taxon>Myxococcia</taxon>
        <taxon>Myxococcales</taxon>
        <taxon>Cystobacterineae</taxon>
        <taxon>Archangiaceae</taxon>
        <taxon>Stigmatella</taxon>
    </lineage>
</organism>